<dbReference type="SUPFAM" id="SSF52540">
    <property type="entry name" value="P-loop containing nucleoside triphosphate hydrolases"/>
    <property type="match status" value="1"/>
</dbReference>
<evidence type="ECO:0000313" key="8">
    <source>
        <dbReference type="Proteomes" id="UP001139451"/>
    </source>
</evidence>
<evidence type="ECO:0000256" key="2">
    <source>
        <dbReference type="ARBA" id="ARBA00022741"/>
    </source>
</evidence>
<name>A0A9X2HIP0_9SPHN</name>
<dbReference type="EMBL" id="JAMLDX010000011">
    <property type="protein sequence ID" value="MCP3731573.1"/>
    <property type="molecule type" value="Genomic_DNA"/>
</dbReference>
<dbReference type="PANTHER" id="PTHR10695:SF46">
    <property type="entry name" value="BIFUNCTIONAL COENZYME A SYNTHASE-RELATED"/>
    <property type="match status" value="1"/>
</dbReference>
<proteinExistence type="inferred from homology"/>
<comment type="caution">
    <text evidence="7">The sequence shown here is derived from an EMBL/GenBank/DDBJ whole genome shotgun (WGS) entry which is preliminary data.</text>
</comment>
<evidence type="ECO:0000256" key="3">
    <source>
        <dbReference type="ARBA" id="ARBA00022840"/>
    </source>
</evidence>
<dbReference type="InterPro" id="IPR001977">
    <property type="entry name" value="Depp_CoAkinase"/>
</dbReference>
<dbReference type="Gene3D" id="3.40.50.300">
    <property type="entry name" value="P-loop containing nucleotide triphosphate hydrolases"/>
    <property type="match status" value="1"/>
</dbReference>
<dbReference type="Proteomes" id="UP001139451">
    <property type="component" value="Unassembled WGS sequence"/>
</dbReference>
<organism evidence="7 8">
    <name type="scientific">Sphingomonas tagetis</name>
    <dbReference type="NCBI Taxonomy" id="2949092"/>
    <lineage>
        <taxon>Bacteria</taxon>
        <taxon>Pseudomonadati</taxon>
        <taxon>Pseudomonadota</taxon>
        <taxon>Alphaproteobacteria</taxon>
        <taxon>Sphingomonadales</taxon>
        <taxon>Sphingomonadaceae</taxon>
        <taxon>Sphingomonas</taxon>
    </lineage>
</organism>
<dbReference type="CDD" id="cd02022">
    <property type="entry name" value="DPCK"/>
    <property type="match status" value="1"/>
</dbReference>
<evidence type="ECO:0000313" key="7">
    <source>
        <dbReference type="EMBL" id="MCP3731573.1"/>
    </source>
</evidence>
<dbReference type="GO" id="GO:0005737">
    <property type="term" value="C:cytoplasm"/>
    <property type="evidence" value="ECO:0007669"/>
    <property type="project" value="UniProtKB-SubCell"/>
</dbReference>
<dbReference type="GO" id="GO:0005524">
    <property type="term" value="F:ATP binding"/>
    <property type="evidence" value="ECO:0007669"/>
    <property type="project" value="UniProtKB-UniRule"/>
</dbReference>
<dbReference type="InterPro" id="IPR027417">
    <property type="entry name" value="P-loop_NTPase"/>
</dbReference>
<comment type="function">
    <text evidence="5">Catalyzes the phosphorylation of the 3'-hydroxyl group of dephosphocoenzyme A to form coenzyme A.</text>
</comment>
<gene>
    <name evidence="5 7" type="primary">coaE</name>
    <name evidence="7" type="ORF">M9978_14185</name>
</gene>
<keyword evidence="2 5" id="KW-0547">Nucleotide-binding</keyword>
<protein>
    <recommendedName>
        <fullName evidence="5 6">Dephospho-CoA kinase</fullName>
        <ecNumber evidence="5 6">2.7.1.24</ecNumber>
    </recommendedName>
    <alternativeName>
        <fullName evidence="5">Dephosphocoenzyme A kinase</fullName>
    </alternativeName>
</protein>
<dbReference type="PANTHER" id="PTHR10695">
    <property type="entry name" value="DEPHOSPHO-COA KINASE-RELATED"/>
    <property type="match status" value="1"/>
</dbReference>
<dbReference type="RefSeq" id="WP_254294300.1">
    <property type="nucleotide sequence ID" value="NZ_JAMLDX010000011.1"/>
</dbReference>
<dbReference type="AlphaFoldDB" id="A0A9X2HIP0"/>
<dbReference type="EC" id="2.7.1.24" evidence="5 6"/>
<feature type="binding site" evidence="5">
    <location>
        <begin position="11"/>
        <end position="16"/>
    </location>
    <ligand>
        <name>ATP</name>
        <dbReference type="ChEBI" id="CHEBI:30616"/>
    </ligand>
</feature>
<evidence type="ECO:0000256" key="5">
    <source>
        <dbReference type="HAMAP-Rule" id="MF_00376"/>
    </source>
</evidence>
<dbReference type="NCBIfam" id="TIGR00152">
    <property type="entry name" value="dephospho-CoA kinase"/>
    <property type="match status" value="1"/>
</dbReference>
<keyword evidence="4 5" id="KW-0173">Coenzyme A biosynthesis</keyword>
<keyword evidence="5 7" id="KW-0418">Kinase</keyword>
<sequence>MIILGLTGSIGMGKSTVAAMFAGEGAPVFDADAEVHKLQGAGGRLVAEIEAAFPDTTSELGVNRTLLGEAVFGNPAAFKRLEAIVHPAVAHERSVFLESNRGSPLVVLDVPLLFEAGGWRQVDKIAVVSAPAEVQRARVLARPGMTVERFESILAKQLPDPDKRARADFVIPTGGSLEETRDSVRAVIACLTRAEGR</sequence>
<dbReference type="GO" id="GO:0004140">
    <property type="term" value="F:dephospho-CoA kinase activity"/>
    <property type="evidence" value="ECO:0007669"/>
    <property type="project" value="UniProtKB-UniRule"/>
</dbReference>
<comment type="similarity">
    <text evidence="1 5">Belongs to the CoaE family.</text>
</comment>
<keyword evidence="5" id="KW-0963">Cytoplasm</keyword>
<comment type="subcellular location">
    <subcellularLocation>
        <location evidence="5">Cytoplasm</location>
    </subcellularLocation>
</comment>
<comment type="catalytic activity">
    <reaction evidence="5">
        <text>3'-dephospho-CoA + ATP = ADP + CoA + H(+)</text>
        <dbReference type="Rhea" id="RHEA:18245"/>
        <dbReference type="ChEBI" id="CHEBI:15378"/>
        <dbReference type="ChEBI" id="CHEBI:30616"/>
        <dbReference type="ChEBI" id="CHEBI:57287"/>
        <dbReference type="ChEBI" id="CHEBI:57328"/>
        <dbReference type="ChEBI" id="CHEBI:456216"/>
        <dbReference type="EC" id="2.7.1.24"/>
    </reaction>
</comment>
<dbReference type="HAMAP" id="MF_00376">
    <property type="entry name" value="Dephospho_CoA_kinase"/>
    <property type="match status" value="1"/>
</dbReference>
<comment type="pathway">
    <text evidence="5">Cofactor biosynthesis; coenzyme A biosynthesis; CoA from (R)-pantothenate: step 5/5.</text>
</comment>
<dbReference type="PROSITE" id="PS51219">
    <property type="entry name" value="DPCK"/>
    <property type="match status" value="1"/>
</dbReference>
<evidence type="ECO:0000256" key="4">
    <source>
        <dbReference type="ARBA" id="ARBA00022993"/>
    </source>
</evidence>
<dbReference type="Pfam" id="PF01121">
    <property type="entry name" value="CoaE"/>
    <property type="match status" value="1"/>
</dbReference>
<keyword evidence="3 5" id="KW-0067">ATP-binding</keyword>
<evidence type="ECO:0000256" key="1">
    <source>
        <dbReference type="ARBA" id="ARBA00009018"/>
    </source>
</evidence>
<keyword evidence="8" id="KW-1185">Reference proteome</keyword>
<accession>A0A9X2HIP0</accession>
<dbReference type="GO" id="GO:0015937">
    <property type="term" value="P:coenzyme A biosynthetic process"/>
    <property type="evidence" value="ECO:0007669"/>
    <property type="project" value="UniProtKB-UniRule"/>
</dbReference>
<reference evidence="7" key="1">
    <citation type="submission" date="2022-05" db="EMBL/GenBank/DDBJ databases">
        <title>Sphingomonas sp. strain MG17 Genome sequencing and assembly.</title>
        <authorList>
            <person name="Kim I."/>
        </authorList>
    </citation>
    <scope>NUCLEOTIDE SEQUENCE</scope>
    <source>
        <strain evidence="7">MG17</strain>
    </source>
</reference>
<evidence type="ECO:0000256" key="6">
    <source>
        <dbReference type="NCBIfam" id="TIGR00152"/>
    </source>
</evidence>
<keyword evidence="5 7" id="KW-0808">Transferase</keyword>